<keyword evidence="3" id="KW-1185">Reference proteome</keyword>
<organism evidence="2 3">
    <name type="scientific">Ramazzottius varieornatus</name>
    <name type="common">Water bear</name>
    <name type="synonym">Tardigrade</name>
    <dbReference type="NCBI Taxonomy" id="947166"/>
    <lineage>
        <taxon>Eukaryota</taxon>
        <taxon>Metazoa</taxon>
        <taxon>Ecdysozoa</taxon>
        <taxon>Tardigrada</taxon>
        <taxon>Eutardigrada</taxon>
        <taxon>Parachela</taxon>
        <taxon>Hypsibioidea</taxon>
        <taxon>Ramazzottiidae</taxon>
        <taxon>Ramazzottius</taxon>
    </lineage>
</organism>
<sequence>MKPVQTFFGIPPPLRTVNETTATDSPPSIAAITQLPDTWTLEATVPPGITFASTTPFTSHQLRQPEVRMERPTTRSMSTTDRTVQTLPKPRRRQFPRFFAKNTTRENHGIAESMPAFVRQHQDDKPSDLAIAIERALKDMDPKSPMAKVMPEISALFGLPRGHSSENGHNKAFSGGVHTSVEHNACRKSELQHLTVFGSNLMRLIAFLVNTKNQTVTPQTI</sequence>
<reference evidence="2 3" key="1">
    <citation type="journal article" date="2016" name="Nat. Commun.">
        <title>Extremotolerant tardigrade genome and improved radiotolerance of human cultured cells by tardigrade-unique protein.</title>
        <authorList>
            <person name="Hashimoto T."/>
            <person name="Horikawa D.D."/>
            <person name="Saito Y."/>
            <person name="Kuwahara H."/>
            <person name="Kozuka-Hata H."/>
            <person name="Shin-I T."/>
            <person name="Minakuchi Y."/>
            <person name="Ohishi K."/>
            <person name="Motoyama A."/>
            <person name="Aizu T."/>
            <person name="Enomoto A."/>
            <person name="Kondo K."/>
            <person name="Tanaka S."/>
            <person name="Hara Y."/>
            <person name="Koshikawa S."/>
            <person name="Sagara H."/>
            <person name="Miura T."/>
            <person name="Yokobori S."/>
            <person name="Miyagawa K."/>
            <person name="Suzuki Y."/>
            <person name="Kubo T."/>
            <person name="Oyama M."/>
            <person name="Kohara Y."/>
            <person name="Fujiyama A."/>
            <person name="Arakawa K."/>
            <person name="Katayama T."/>
            <person name="Toyoda A."/>
            <person name="Kunieda T."/>
        </authorList>
    </citation>
    <scope>NUCLEOTIDE SEQUENCE [LARGE SCALE GENOMIC DNA]</scope>
    <source>
        <strain evidence="2 3">YOKOZUNA-1</strain>
    </source>
</reference>
<dbReference type="AlphaFoldDB" id="A0A1D1UWY7"/>
<feature type="region of interest" description="Disordered" evidence="1">
    <location>
        <begin position="1"/>
        <end position="25"/>
    </location>
</feature>
<gene>
    <name evidence="2" type="primary">RvY_05994-1</name>
    <name evidence="2" type="synonym">RvY_05994.1</name>
    <name evidence="2" type="ORF">RvY_05994</name>
</gene>
<dbReference type="EMBL" id="BDGG01000002">
    <property type="protein sequence ID" value="GAU94169.1"/>
    <property type="molecule type" value="Genomic_DNA"/>
</dbReference>
<proteinExistence type="predicted"/>
<dbReference type="Proteomes" id="UP000186922">
    <property type="component" value="Unassembled WGS sequence"/>
</dbReference>
<comment type="caution">
    <text evidence="2">The sequence shown here is derived from an EMBL/GenBank/DDBJ whole genome shotgun (WGS) entry which is preliminary data.</text>
</comment>
<protein>
    <submittedName>
        <fullName evidence="2">Uncharacterized protein</fullName>
    </submittedName>
</protein>
<name>A0A1D1UWY7_RAMVA</name>
<evidence type="ECO:0000313" key="3">
    <source>
        <dbReference type="Proteomes" id="UP000186922"/>
    </source>
</evidence>
<evidence type="ECO:0000313" key="2">
    <source>
        <dbReference type="EMBL" id="GAU94169.1"/>
    </source>
</evidence>
<evidence type="ECO:0000256" key="1">
    <source>
        <dbReference type="SAM" id="MobiDB-lite"/>
    </source>
</evidence>
<accession>A0A1D1UWY7</accession>